<accession>A0A813J7S7</accession>
<protein>
    <recommendedName>
        <fullName evidence="1">AB hydrolase-1 domain-containing protein</fullName>
    </recommendedName>
</protein>
<feature type="domain" description="AB hydrolase-1" evidence="1">
    <location>
        <begin position="104"/>
        <end position="205"/>
    </location>
</feature>
<proteinExistence type="predicted"/>
<evidence type="ECO:0000259" key="1">
    <source>
        <dbReference type="Pfam" id="PF00561"/>
    </source>
</evidence>
<dbReference type="Gene3D" id="3.40.50.1820">
    <property type="entry name" value="alpha/beta hydrolase"/>
    <property type="match status" value="1"/>
</dbReference>
<name>A0A813J7S7_POLGL</name>
<comment type="caution">
    <text evidence="3">The sequence shown here is derived from an EMBL/GenBank/DDBJ whole genome shotgun (WGS) entry which is preliminary data.</text>
</comment>
<dbReference type="GO" id="GO:0016020">
    <property type="term" value="C:membrane"/>
    <property type="evidence" value="ECO:0007669"/>
    <property type="project" value="TreeGrafter"/>
</dbReference>
<dbReference type="PANTHER" id="PTHR43798">
    <property type="entry name" value="MONOACYLGLYCEROL LIPASE"/>
    <property type="match status" value="1"/>
</dbReference>
<keyword evidence="5" id="KW-1185">Reference proteome</keyword>
<evidence type="ECO:0000313" key="4">
    <source>
        <dbReference type="Proteomes" id="UP000626109"/>
    </source>
</evidence>
<dbReference type="InterPro" id="IPR050266">
    <property type="entry name" value="AB_hydrolase_sf"/>
</dbReference>
<dbReference type="EMBL" id="CAJNNV010003338">
    <property type="protein sequence ID" value="CAE8588813.1"/>
    <property type="molecule type" value="Genomic_DNA"/>
</dbReference>
<organism evidence="3 4">
    <name type="scientific">Polarella glacialis</name>
    <name type="common">Dinoflagellate</name>
    <dbReference type="NCBI Taxonomy" id="89957"/>
    <lineage>
        <taxon>Eukaryota</taxon>
        <taxon>Sar</taxon>
        <taxon>Alveolata</taxon>
        <taxon>Dinophyceae</taxon>
        <taxon>Suessiales</taxon>
        <taxon>Suessiaceae</taxon>
        <taxon>Polarella</taxon>
    </lineage>
</organism>
<dbReference type="SUPFAM" id="SSF53474">
    <property type="entry name" value="alpha/beta-Hydrolases"/>
    <property type="match status" value="1"/>
</dbReference>
<dbReference type="GO" id="GO:0003824">
    <property type="term" value="F:catalytic activity"/>
    <property type="evidence" value="ECO:0007669"/>
    <property type="project" value="InterPro"/>
</dbReference>
<dbReference type="InterPro" id="IPR000073">
    <property type="entry name" value="AB_hydrolase_1"/>
</dbReference>
<dbReference type="Pfam" id="PF00561">
    <property type="entry name" value="Abhydrolase_1"/>
    <property type="match status" value="1"/>
</dbReference>
<evidence type="ECO:0000313" key="3">
    <source>
        <dbReference type="EMBL" id="CAE8668519.1"/>
    </source>
</evidence>
<reference evidence="3" key="1">
    <citation type="submission" date="2021-02" db="EMBL/GenBank/DDBJ databases">
        <authorList>
            <person name="Dougan E. K."/>
            <person name="Rhodes N."/>
            <person name="Thang M."/>
            <person name="Chan C."/>
        </authorList>
    </citation>
    <scope>NUCLEOTIDE SEQUENCE</scope>
</reference>
<dbReference type="PANTHER" id="PTHR43798:SF33">
    <property type="entry name" value="HYDROLASE, PUTATIVE (AFU_ORTHOLOGUE AFUA_2G14860)-RELATED"/>
    <property type="match status" value="1"/>
</dbReference>
<dbReference type="Proteomes" id="UP000654075">
    <property type="component" value="Unassembled WGS sequence"/>
</dbReference>
<evidence type="ECO:0000313" key="2">
    <source>
        <dbReference type="EMBL" id="CAE8588813.1"/>
    </source>
</evidence>
<dbReference type="Proteomes" id="UP000626109">
    <property type="component" value="Unassembled WGS sequence"/>
</dbReference>
<sequence>MSLAPYVAAGFAALDKLAEPPAPISVPTLACMAGVSQFIGLTAQGLRCLARGGKSSGQGDPRVLRTPEGYFEGLDAFPFAPHYFEHDGCRLHYLDEGPNDASEVVLLIHGMPTWSYLYRKVIPPLVAEGYRVLALDFCGMGKSDKPVDSTKYSFASHVASISALVTHLRINHPCVTLVIHDWGGVIGQAALPTLAKVQSRLVVLNTLGVGPSCMGLKGMLCFFIWQGACRVIGRALPIADLCAGGAGGPNLVSAKAAAGYGAPFPSTDYKALAAIWPLAYNDLYRVWKQYYDALCWAQDNLTAPILVAFANEDVIVDGARADNFYKSWMKRSKAVESVAIPNASHFLQEANPSAVSTAIITFIKKH</sequence>
<dbReference type="InterPro" id="IPR029058">
    <property type="entry name" value="AB_hydrolase_fold"/>
</dbReference>
<dbReference type="AlphaFoldDB" id="A0A813J7S7"/>
<dbReference type="OrthoDB" id="408373at2759"/>
<dbReference type="PRINTS" id="PR00412">
    <property type="entry name" value="EPOXHYDRLASE"/>
</dbReference>
<evidence type="ECO:0000313" key="5">
    <source>
        <dbReference type="Proteomes" id="UP000654075"/>
    </source>
</evidence>
<dbReference type="EMBL" id="CAJNNW010021849">
    <property type="protein sequence ID" value="CAE8668519.1"/>
    <property type="molecule type" value="Genomic_DNA"/>
</dbReference>
<gene>
    <name evidence="2" type="ORF">PGLA1383_LOCUS7596</name>
    <name evidence="3" type="ORF">PGLA2088_LOCUS16949</name>
</gene>
<dbReference type="InterPro" id="IPR000639">
    <property type="entry name" value="Epox_hydrolase-like"/>
</dbReference>